<dbReference type="PROSITE" id="PS51375">
    <property type="entry name" value="PPR"/>
    <property type="match status" value="1"/>
</dbReference>
<name>A0ABM0T1C8_CAMSA</name>
<dbReference type="Pfam" id="PF01535">
    <property type="entry name" value="PPR"/>
    <property type="match status" value="3"/>
</dbReference>
<dbReference type="Gene3D" id="1.25.40.10">
    <property type="entry name" value="Tetratricopeptide repeat domain"/>
    <property type="match status" value="4"/>
</dbReference>
<dbReference type="InterPro" id="IPR011990">
    <property type="entry name" value="TPR-like_helical_dom_sf"/>
</dbReference>
<dbReference type="InterPro" id="IPR052308">
    <property type="entry name" value="PPR_domain-containing"/>
</dbReference>
<evidence type="ECO:0000313" key="3">
    <source>
        <dbReference type="Proteomes" id="UP000694864"/>
    </source>
</evidence>
<dbReference type="Pfam" id="PF12854">
    <property type="entry name" value="PPR_1"/>
    <property type="match status" value="1"/>
</dbReference>
<dbReference type="PANTHER" id="PTHR47937:SF7">
    <property type="entry name" value="EXPORTIN-2 CENTRAL DOMAIN-CONTAINING PROTEIN"/>
    <property type="match status" value="1"/>
</dbReference>
<keyword evidence="3" id="KW-1185">Reference proteome</keyword>
<evidence type="ECO:0000256" key="1">
    <source>
        <dbReference type="ARBA" id="ARBA00022737"/>
    </source>
</evidence>
<dbReference type="NCBIfam" id="TIGR00756">
    <property type="entry name" value="PPR"/>
    <property type="match status" value="1"/>
</dbReference>
<dbReference type="InterPro" id="IPR002885">
    <property type="entry name" value="PPR_rpt"/>
</dbReference>
<evidence type="ECO:0000313" key="4">
    <source>
        <dbReference type="RefSeq" id="XP_010419416.1"/>
    </source>
</evidence>
<dbReference type="PANTHER" id="PTHR47937">
    <property type="entry name" value="PLASTID TRANSCRIPTIONALLY ACTIVE CHROMOSOME 2-LIKE PROTEIN"/>
    <property type="match status" value="1"/>
</dbReference>
<keyword evidence="1" id="KW-0677">Repeat</keyword>
<dbReference type="RefSeq" id="XP_010419416.1">
    <property type="nucleotide sequence ID" value="XM_010421114.1"/>
</dbReference>
<accession>A0ABM0T1C8</accession>
<dbReference type="Pfam" id="PF13041">
    <property type="entry name" value="PPR_2"/>
    <property type="match status" value="1"/>
</dbReference>
<proteinExistence type="predicted"/>
<dbReference type="Proteomes" id="UP000694864">
    <property type="component" value="Chromosome 7"/>
</dbReference>
<evidence type="ECO:0000256" key="2">
    <source>
        <dbReference type="PROSITE-ProRule" id="PRU00708"/>
    </source>
</evidence>
<feature type="repeat" description="PPR" evidence="2">
    <location>
        <begin position="365"/>
        <end position="399"/>
    </location>
</feature>
<protein>
    <submittedName>
        <fullName evidence="4">Pentatricopeptide repeat-containing protein At3g60960, mitochondrial-like</fullName>
    </submittedName>
</protein>
<gene>
    <name evidence="4" type="primary">LOC104705130</name>
</gene>
<reference evidence="3" key="1">
    <citation type="journal article" date="2014" name="Nat. Commun.">
        <title>The emerging biofuel crop Camelina sativa retains a highly undifferentiated hexaploid genome structure.</title>
        <authorList>
            <person name="Kagale S."/>
            <person name="Koh C."/>
            <person name="Nixon J."/>
            <person name="Bollina V."/>
            <person name="Clarke W.E."/>
            <person name="Tuteja R."/>
            <person name="Spillane C."/>
            <person name="Robinson S.J."/>
            <person name="Links M.G."/>
            <person name="Clarke C."/>
            <person name="Higgins E.E."/>
            <person name="Huebert T."/>
            <person name="Sharpe A.G."/>
            <person name="Parkin I.A."/>
        </authorList>
    </citation>
    <scope>NUCLEOTIDE SEQUENCE [LARGE SCALE GENOMIC DNA]</scope>
    <source>
        <strain evidence="3">cv. DH55</strain>
    </source>
</reference>
<dbReference type="SUPFAM" id="SSF48452">
    <property type="entry name" value="TPR-like"/>
    <property type="match status" value="1"/>
</dbReference>
<organism evidence="3 4">
    <name type="scientific">Camelina sativa</name>
    <name type="common">False flax</name>
    <name type="synonym">Myagrum sativum</name>
    <dbReference type="NCBI Taxonomy" id="90675"/>
    <lineage>
        <taxon>Eukaryota</taxon>
        <taxon>Viridiplantae</taxon>
        <taxon>Streptophyta</taxon>
        <taxon>Embryophyta</taxon>
        <taxon>Tracheophyta</taxon>
        <taxon>Spermatophyta</taxon>
        <taxon>Magnoliopsida</taxon>
        <taxon>eudicotyledons</taxon>
        <taxon>Gunneridae</taxon>
        <taxon>Pentapetalae</taxon>
        <taxon>rosids</taxon>
        <taxon>malvids</taxon>
        <taxon>Brassicales</taxon>
        <taxon>Brassicaceae</taxon>
        <taxon>Camelineae</taxon>
        <taxon>Camelina</taxon>
    </lineage>
</organism>
<reference evidence="4" key="2">
    <citation type="submission" date="2025-08" db="UniProtKB">
        <authorList>
            <consortium name="RefSeq"/>
        </authorList>
    </citation>
    <scope>IDENTIFICATION</scope>
    <source>
        <tissue evidence="4">Leaf</tissue>
    </source>
</reference>
<dbReference type="GeneID" id="104705130"/>
<sequence>MRNLSYFPLGREPSSLPWKALITKKVDPNCTATYCEDDRPISLGFRVSSMIELCQLDKAAQISSLAASDEYVDLPYTVPMICNKIIGAMYDAKRYDDAIALFHYFFNKSDLIPDMFTCNLIIKIHCDENNVDDAFKLYRYAKTLAVPDIDTHMALVKGLLKAGRIVDALGFVKTQKLWDSEVYSYLVRGFLDLGNHEKAYELFHEFDQHIMLHHSHEDHNIRRAAVEATFVEYWFKQGKDEKAMEIYSSITKKKEDELLLLYINTGNALLKILFGNGKKREAWELFERMITNSKTFDRDTFKIMVKECFELKEFEIAVQTFKRPELRRSSRCYGEIISRFCALGMMSEAHALFEEVWSDEFLCPDVPTFRSMINGYAKLGKKDDAIEMLKKMVDATLLNVAVTEAQ</sequence>